<dbReference type="InterPro" id="IPR026457">
    <property type="entry name" value="CSLREA_Nterm"/>
</dbReference>
<dbReference type="AlphaFoldDB" id="A0A6J4E764"/>
<evidence type="ECO:0000313" key="5">
    <source>
        <dbReference type="Proteomes" id="UP001054892"/>
    </source>
</evidence>
<dbReference type="SUPFAM" id="SSF51126">
    <property type="entry name" value="Pectin lyase-like"/>
    <property type="match status" value="1"/>
</dbReference>
<name>A0A6J4E764_9PSED</name>
<proteinExistence type="predicted"/>
<keyword evidence="5" id="KW-1185">Reference proteome</keyword>
<dbReference type="EMBL" id="BQKM01000029">
    <property type="protein sequence ID" value="GJN56243.1"/>
    <property type="molecule type" value="Genomic_DNA"/>
</dbReference>
<evidence type="ECO:0000313" key="4">
    <source>
        <dbReference type="Proteomes" id="UP000509383"/>
    </source>
</evidence>
<dbReference type="Proteomes" id="UP001054892">
    <property type="component" value="Unassembled WGS sequence"/>
</dbReference>
<keyword evidence="1" id="KW-0732">Signal</keyword>
<gene>
    <name evidence="2" type="ORF">TUM18999_34660</name>
    <name evidence="3" type="ORF">TUM20286_59950</name>
</gene>
<feature type="chain" id="PRO_5026905721" description="CSLREA domain-containing protein" evidence="1">
    <location>
        <begin position="24"/>
        <end position="453"/>
    </location>
</feature>
<dbReference type="Proteomes" id="UP000509383">
    <property type="component" value="Chromosome"/>
</dbReference>
<dbReference type="InterPro" id="IPR059226">
    <property type="entry name" value="Choice_anch_Q_dom"/>
</dbReference>
<evidence type="ECO:0000256" key="1">
    <source>
        <dbReference type="SAM" id="SignalP"/>
    </source>
</evidence>
<dbReference type="NCBIfam" id="NF041518">
    <property type="entry name" value="choice_anch_Q"/>
    <property type="match status" value="1"/>
</dbReference>
<evidence type="ECO:0008006" key="6">
    <source>
        <dbReference type="Google" id="ProtNLM"/>
    </source>
</evidence>
<dbReference type="RefSeq" id="WP_173179547.1">
    <property type="nucleotide sequence ID" value="NZ_AP023189.1"/>
</dbReference>
<evidence type="ECO:0000313" key="2">
    <source>
        <dbReference type="EMBL" id="BCG25275.1"/>
    </source>
</evidence>
<dbReference type="InterPro" id="IPR011050">
    <property type="entry name" value="Pectin_lyase_fold/virulence"/>
</dbReference>
<dbReference type="EMBL" id="AP023189">
    <property type="protein sequence ID" value="BCG25275.1"/>
    <property type="molecule type" value="Genomic_DNA"/>
</dbReference>
<reference evidence="2 4" key="1">
    <citation type="submission" date="2020-05" db="EMBL/GenBank/DDBJ databases">
        <title>Characterization of novel class B3 metallo-beta-lactamase from novel Pseudomonas species.</title>
        <authorList>
            <person name="Yamada K."/>
            <person name="Aoki K."/>
            <person name="Ishii Y."/>
        </authorList>
    </citation>
    <scope>NUCLEOTIDE SEQUENCE [LARGE SCALE GENOMIC DNA]</scope>
    <source>
        <strain evidence="2 4">TUM18999</strain>
        <strain evidence="3 5">TUM20286</strain>
    </source>
</reference>
<sequence>MPGHCHRTLLLTFSLASPLAADALDLRVSTFADEDDGQCTPAHCSLREAVSAANAAPGESVIRLESGNYLLQKANPDPGLNWPVEEDANAIGDFDVHGRVSLIGKGVGVTRLDGQGLDRLFHVHAGAQVKLRGLTLTGGRQIYDGGAVLNRGQLHLYQVELVGNRVAVYMPYPAALAGNGGAIANFGVLEVQRTTFRDNRNAGEEAQGAGLGGALYNEGAITVRDSLFSANWASDYSEMGMGGALYNQGTADIARTTFQGNQVLRSGFGSAIANAGWMRLANSTLSGNRSIERGAFENGHPWLTEMSAQSRAELVHVTIAGNDGWGLTNRGDVLLRNSLIAGNRSSEFEDVRNCRNQPGAVDLRVRGLLLGTDGGNCVAQTYIADETTFTRHLFPLQDNNGALVHPLRRNSAAIDAGVGNCASHDQRGLDRPRDGNGDGVVNCDLGAFERAYP</sequence>
<feature type="signal peptide" evidence="1">
    <location>
        <begin position="1"/>
        <end position="23"/>
    </location>
</feature>
<accession>A0A6J4E764</accession>
<dbReference type="KEGG" id="ptw:TUM18999_34660"/>
<protein>
    <recommendedName>
        <fullName evidence="6">CSLREA domain-containing protein</fullName>
    </recommendedName>
</protein>
<evidence type="ECO:0000313" key="3">
    <source>
        <dbReference type="EMBL" id="GJN56243.1"/>
    </source>
</evidence>
<dbReference type="NCBIfam" id="TIGR04214">
    <property type="entry name" value="CSLREA_Nterm"/>
    <property type="match status" value="1"/>
</dbReference>
<organism evidence="2 4">
    <name type="scientific">Pseudomonas tohonis</name>
    <dbReference type="NCBI Taxonomy" id="2725477"/>
    <lineage>
        <taxon>Bacteria</taxon>
        <taxon>Pseudomonadati</taxon>
        <taxon>Pseudomonadota</taxon>
        <taxon>Gammaproteobacteria</taxon>
        <taxon>Pseudomonadales</taxon>
        <taxon>Pseudomonadaceae</taxon>
        <taxon>Pseudomonas</taxon>
    </lineage>
</organism>